<dbReference type="Gene3D" id="1.10.260.40">
    <property type="entry name" value="lambda repressor-like DNA-binding domains"/>
    <property type="match status" value="1"/>
</dbReference>
<dbReference type="PROSITE" id="PS50943">
    <property type="entry name" value="HTH_CROC1"/>
    <property type="match status" value="1"/>
</dbReference>
<accession>A0A7W6FU14</accession>
<sequence>MDSESFRDWRRSMGWKQKDAADRLGLKKRVIQYYEKGDRDGKRVEIPLTVELACLALSMGVRHYDGRPLPRSAADLTGRARPAADPSTIASID</sequence>
<dbReference type="AlphaFoldDB" id="A0A7W6FU14"/>
<dbReference type="InterPro" id="IPR001387">
    <property type="entry name" value="Cro/C1-type_HTH"/>
</dbReference>
<dbReference type="InterPro" id="IPR010982">
    <property type="entry name" value="Lambda_DNA-bd_dom_sf"/>
</dbReference>
<evidence type="ECO:0000259" key="2">
    <source>
        <dbReference type="PROSITE" id="PS50943"/>
    </source>
</evidence>
<dbReference type="CDD" id="cd00093">
    <property type="entry name" value="HTH_XRE"/>
    <property type="match status" value="1"/>
</dbReference>
<evidence type="ECO:0000256" key="1">
    <source>
        <dbReference type="SAM" id="MobiDB-lite"/>
    </source>
</evidence>
<dbReference type="RefSeq" id="WP_090961296.1">
    <property type="nucleotide sequence ID" value="NZ_FOOA01000003.1"/>
</dbReference>
<dbReference type="EMBL" id="JACIDO010000003">
    <property type="protein sequence ID" value="MBB3935759.1"/>
    <property type="molecule type" value="Genomic_DNA"/>
</dbReference>
<dbReference type="Pfam" id="PF01381">
    <property type="entry name" value="HTH_3"/>
    <property type="match status" value="1"/>
</dbReference>
<dbReference type="OrthoDB" id="8234829at2"/>
<keyword evidence="4" id="KW-1185">Reference proteome</keyword>
<evidence type="ECO:0000313" key="3">
    <source>
        <dbReference type="EMBL" id="MBB3935759.1"/>
    </source>
</evidence>
<evidence type="ECO:0000313" key="4">
    <source>
        <dbReference type="Proteomes" id="UP000531216"/>
    </source>
</evidence>
<gene>
    <name evidence="3" type="ORF">GGR05_001903</name>
</gene>
<dbReference type="SUPFAM" id="SSF47413">
    <property type="entry name" value="lambda repressor-like DNA-binding domains"/>
    <property type="match status" value="1"/>
</dbReference>
<dbReference type="Proteomes" id="UP000531216">
    <property type="component" value="Unassembled WGS sequence"/>
</dbReference>
<protein>
    <submittedName>
        <fullName evidence="3">Transcriptional regulator with XRE-family HTH domain</fullName>
    </submittedName>
</protein>
<feature type="domain" description="HTH cro/C1-type" evidence="2">
    <location>
        <begin position="6"/>
        <end position="39"/>
    </location>
</feature>
<feature type="region of interest" description="Disordered" evidence="1">
    <location>
        <begin position="71"/>
        <end position="93"/>
    </location>
</feature>
<dbReference type="GO" id="GO:0003677">
    <property type="term" value="F:DNA binding"/>
    <property type="evidence" value="ECO:0007669"/>
    <property type="project" value="InterPro"/>
</dbReference>
<reference evidence="3 4" key="1">
    <citation type="submission" date="2020-08" db="EMBL/GenBank/DDBJ databases">
        <title>Genomic Encyclopedia of Type Strains, Phase IV (KMG-IV): sequencing the most valuable type-strain genomes for metagenomic binning, comparative biology and taxonomic classification.</title>
        <authorList>
            <person name="Goeker M."/>
        </authorList>
    </citation>
    <scope>NUCLEOTIDE SEQUENCE [LARGE SCALE GENOMIC DNA]</scope>
    <source>
        <strain evidence="3 4">DSM 25024</strain>
    </source>
</reference>
<organism evidence="3 4">
    <name type="scientific">Aureimonas phyllosphaerae</name>
    <dbReference type="NCBI Taxonomy" id="1166078"/>
    <lineage>
        <taxon>Bacteria</taxon>
        <taxon>Pseudomonadati</taxon>
        <taxon>Pseudomonadota</taxon>
        <taxon>Alphaproteobacteria</taxon>
        <taxon>Hyphomicrobiales</taxon>
        <taxon>Aurantimonadaceae</taxon>
        <taxon>Aureimonas</taxon>
    </lineage>
</organism>
<name>A0A7W6FU14_9HYPH</name>
<proteinExistence type="predicted"/>
<comment type="caution">
    <text evidence="3">The sequence shown here is derived from an EMBL/GenBank/DDBJ whole genome shotgun (WGS) entry which is preliminary data.</text>
</comment>